<dbReference type="GeneID" id="20225766"/>
<evidence type="ECO:0000256" key="1">
    <source>
        <dbReference type="SAM" id="MobiDB-lite"/>
    </source>
</evidence>
<reference evidence="2 3" key="1">
    <citation type="journal article" date="2011" name="Proc. Natl. Acad. Sci. U.S.A.">
        <title>Niche of harmful alga Aureococcus anophagefferens revealed through ecogenomics.</title>
        <authorList>
            <person name="Gobler C.J."/>
            <person name="Berry D.L."/>
            <person name="Dyhrman S.T."/>
            <person name="Wilhelm S.W."/>
            <person name="Salamov A."/>
            <person name="Lobanov A.V."/>
            <person name="Zhang Y."/>
            <person name="Collier J.L."/>
            <person name="Wurch L.L."/>
            <person name="Kustka A.B."/>
            <person name="Dill B.D."/>
            <person name="Shah M."/>
            <person name="VerBerkmoes N.C."/>
            <person name="Kuo A."/>
            <person name="Terry A."/>
            <person name="Pangilinan J."/>
            <person name="Lindquist E.A."/>
            <person name="Lucas S."/>
            <person name="Paulsen I.T."/>
            <person name="Hattenrath-Lehmann T.K."/>
            <person name="Talmage S.C."/>
            <person name="Walker E.A."/>
            <person name="Koch F."/>
            <person name="Burson A.M."/>
            <person name="Marcoval M.A."/>
            <person name="Tang Y.Z."/>
            <person name="Lecleir G.R."/>
            <person name="Coyne K.J."/>
            <person name="Berg G.M."/>
            <person name="Bertrand E.M."/>
            <person name="Saito M.A."/>
            <person name="Gladyshev V.N."/>
            <person name="Grigoriev I.V."/>
        </authorList>
    </citation>
    <scope>NUCLEOTIDE SEQUENCE [LARGE SCALE GENOMIC DNA]</scope>
    <source>
        <strain evidence="3">CCMP 1984</strain>
    </source>
</reference>
<sequence length="261" mass="26998">MSLRLRSSIASRDDATRALRRLSAVRAVKDDERRRFSAALEALGLGGAATLSPGDLAAVVEALCGGPADADGLAYARREALRWHRGRAGAAIARPARSDADGRAPVAELALRGERAAPCDAAVAVAAAEPPGAGDGKEPGAGDGDDLPEGAAPRAVQRYRRYLAHAALLDDACARYGDGEGVVGRDALPKALKFLVAETGPPRGVSRRDADRVLDDVAAGRPGLDKSELLSAVASFHRRRAVDALAEVVESRRASAACAIS</sequence>
<gene>
    <name evidence="2" type="ORF">AURANDRAFT_66371</name>
</gene>
<evidence type="ECO:0000313" key="3">
    <source>
        <dbReference type="Proteomes" id="UP000002729"/>
    </source>
</evidence>
<dbReference type="InParanoid" id="F0YHA9"/>
<name>F0YHA9_AURAN</name>
<keyword evidence="3" id="KW-1185">Reference proteome</keyword>
<dbReference type="KEGG" id="aaf:AURANDRAFT_66371"/>
<accession>F0YHA9</accession>
<protein>
    <submittedName>
        <fullName evidence="2">Uncharacterized protein</fullName>
    </submittedName>
</protein>
<feature type="region of interest" description="Disordered" evidence="1">
    <location>
        <begin position="129"/>
        <end position="150"/>
    </location>
</feature>
<dbReference type="AlphaFoldDB" id="F0YHA9"/>
<dbReference type="RefSeq" id="XP_009039887.1">
    <property type="nucleotide sequence ID" value="XM_009041639.1"/>
</dbReference>
<proteinExistence type="predicted"/>
<dbReference type="Proteomes" id="UP000002729">
    <property type="component" value="Unassembled WGS sequence"/>
</dbReference>
<evidence type="ECO:0000313" key="2">
    <source>
        <dbReference type="EMBL" id="EGB05506.1"/>
    </source>
</evidence>
<organism evidence="3">
    <name type="scientific">Aureococcus anophagefferens</name>
    <name type="common">Harmful bloom alga</name>
    <dbReference type="NCBI Taxonomy" id="44056"/>
    <lineage>
        <taxon>Eukaryota</taxon>
        <taxon>Sar</taxon>
        <taxon>Stramenopiles</taxon>
        <taxon>Ochrophyta</taxon>
        <taxon>Pelagophyceae</taxon>
        <taxon>Pelagomonadales</taxon>
        <taxon>Pelagomonadaceae</taxon>
        <taxon>Aureococcus</taxon>
    </lineage>
</organism>
<dbReference type="EMBL" id="GL833141">
    <property type="protein sequence ID" value="EGB05506.1"/>
    <property type="molecule type" value="Genomic_DNA"/>
</dbReference>